<evidence type="ECO:0008006" key="4">
    <source>
        <dbReference type="Google" id="ProtNLM"/>
    </source>
</evidence>
<keyword evidence="1" id="KW-0732">Signal</keyword>
<evidence type="ECO:0000313" key="2">
    <source>
        <dbReference type="EMBL" id="PIC48577.1"/>
    </source>
</evidence>
<proteinExistence type="predicted"/>
<gene>
    <name evidence="2" type="primary">Cnig_chr_II.g7495</name>
    <name evidence="2" type="ORF">B9Z55_007495</name>
</gene>
<sequence>MCAPNNFYFSGFLFLFLYSWDLESSNLDFSQFFFWNLKETDRNCNENMCRLLGLFPKKKTISSCPQTAIQRETDHGTAFL</sequence>
<dbReference type="AlphaFoldDB" id="A0A2G5VA32"/>
<feature type="chain" id="PRO_5013599754" description="Secreted protein" evidence="1">
    <location>
        <begin position="25"/>
        <end position="80"/>
    </location>
</feature>
<dbReference type="Proteomes" id="UP000230233">
    <property type="component" value="Chromosome II"/>
</dbReference>
<reference evidence="3" key="1">
    <citation type="submission" date="2017-10" db="EMBL/GenBank/DDBJ databases">
        <title>Rapid genome shrinkage in a self-fertile nematode reveals novel sperm competition proteins.</title>
        <authorList>
            <person name="Yin D."/>
            <person name="Schwarz E.M."/>
            <person name="Thomas C.G."/>
            <person name="Felde R.L."/>
            <person name="Korf I.F."/>
            <person name="Cutter A.D."/>
            <person name="Schartner C.M."/>
            <person name="Ralston E.J."/>
            <person name="Meyer B.J."/>
            <person name="Haag E.S."/>
        </authorList>
    </citation>
    <scope>NUCLEOTIDE SEQUENCE [LARGE SCALE GENOMIC DNA]</scope>
    <source>
        <strain evidence="3">JU1422</strain>
    </source>
</reference>
<organism evidence="2 3">
    <name type="scientific">Caenorhabditis nigoni</name>
    <dbReference type="NCBI Taxonomy" id="1611254"/>
    <lineage>
        <taxon>Eukaryota</taxon>
        <taxon>Metazoa</taxon>
        <taxon>Ecdysozoa</taxon>
        <taxon>Nematoda</taxon>
        <taxon>Chromadorea</taxon>
        <taxon>Rhabditida</taxon>
        <taxon>Rhabditina</taxon>
        <taxon>Rhabditomorpha</taxon>
        <taxon>Rhabditoidea</taxon>
        <taxon>Rhabditidae</taxon>
        <taxon>Peloderinae</taxon>
        <taxon>Caenorhabditis</taxon>
    </lineage>
</organism>
<name>A0A2G5VA32_9PELO</name>
<protein>
    <recommendedName>
        <fullName evidence="4">Secreted protein</fullName>
    </recommendedName>
</protein>
<dbReference type="EMBL" id="PDUG01000002">
    <property type="protein sequence ID" value="PIC48577.1"/>
    <property type="molecule type" value="Genomic_DNA"/>
</dbReference>
<keyword evidence="3" id="KW-1185">Reference proteome</keyword>
<accession>A0A2G5VA32</accession>
<evidence type="ECO:0000313" key="3">
    <source>
        <dbReference type="Proteomes" id="UP000230233"/>
    </source>
</evidence>
<evidence type="ECO:0000256" key="1">
    <source>
        <dbReference type="SAM" id="SignalP"/>
    </source>
</evidence>
<feature type="signal peptide" evidence="1">
    <location>
        <begin position="1"/>
        <end position="24"/>
    </location>
</feature>
<comment type="caution">
    <text evidence="2">The sequence shown here is derived from an EMBL/GenBank/DDBJ whole genome shotgun (WGS) entry which is preliminary data.</text>
</comment>